<dbReference type="SMART" id="SM00426">
    <property type="entry name" value="TEA"/>
    <property type="match status" value="1"/>
</dbReference>
<keyword evidence="3" id="KW-0805">Transcription regulation</keyword>
<evidence type="ECO:0000256" key="3">
    <source>
        <dbReference type="ARBA" id="ARBA00023015"/>
    </source>
</evidence>
<keyword evidence="4" id="KW-0804">Transcription</keyword>
<dbReference type="Gene3D" id="6.10.20.40">
    <property type="entry name" value="TEA/ATTS domain"/>
    <property type="match status" value="1"/>
</dbReference>
<comment type="caution">
    <text evidence="9">The sequence shown here is derived from an EMBL/GenBank/DDBJ whole genome shotgun (WGS) entry which is preliminary data.</text>
</comment>
<dbReference type="PANTHER" id="PTHR11834:SF0">
    <property type="entry name" value="PROTEIN SCALLOPED"/>
    <property type="match status" value="1"/>
</dbReference>
<dbReference type="GO" id="GO:0005634">
    <property type="term" value="C:nucleus"/>
    <property type="evidence" value="ECO:0007669"/>
    <property type="project" value="UniProtKB-SubCell"/>
</dbReference>
<dbReference type="InterPro" id="IPR000818">
    <property type="entry name" value="TEA/ATTS_dom"/>
</dbReference>
<dbReference type="PRINTS" id="PR00065">
    <property type="entry name" value="TEADOMAIN"/>
</dbReference>
<feature type="compositionally biased region" description="Pro residues" evidence="7">
    <location>
        <begin position="332"/>
        <end position="343"/>
    </location>
</feature>
<dbReference type="Pfam" id="PF01285">
    <property type="entry name" value="TEA"/>
    <property type="match status" value="1"/>
</dbReference>
<evidence type="ECO:0000256" key="2">
    <source>
        <dbReference type="ARBA" id="ARBA00008421"/>
    </source>
</evidence>
<sequence length="377" mass="42358">MSNENARRSSLRETPARTLAATKNQIWPPELEEVFIAALKAIPNIGLRKPYVDGRPYGRNQLLADYIYSKMGVTRTHKQISSHIQVLKKSRAWDAELMRLLGDANDAATMDADEYAAIVKRVVEMRKSVTTKGSEINILRDFTNEMVNQSTNLRSRSITRTTNLVIRSKKSKRKHHRDSGYGEELQTIDTDESTGNDNNDNQVDEFNGYEGPYLSMSEDENGNRMEVETSSQASQDEQCSVTASSIETASADMDTEMTLDDHQAAEHLLHLPSYYPTQPSNQNSLYPMTFSDNSENQYTTDETFVADILLDLPSLIFSKSPQPIVRPQPLLTNPPTPPTPTPTPTLTSNTVNILPSIKVLFAQIEEMERQSEHCKAI</sequence>
<evidence type="ECO:0000256" key="5">
    <source>
        <dbReference type="ARBA" id="ARBA00023242"/>
    </source>
</evidence>
<proteinExistence type="inferred from homology"/>
<dbReference type="InterPro" id="IPR038096">
    <property type="entry name" value="TEA/ATTS_sf"/>
</dbReference>
<dbReference type="InterPro" id="IPR050937">
    <property type="entry name" value="TEC1_TEAD_TF"/>
</dbReference>
<comment type="subcellular location">
    <subcellularLocation>
        <location evidence="1">Nucleus</location>
    </subcellularLocation>
</comment>
<comment type="similarity">
    <text evidence="2">Belongs to the TEC1 family.</text>
</comment>
<dbReference type="PANTHER" id="PTHR11834">
    <property type="entry name" value="TRANSCRIPTIONAL ENHANCER FACTOR TEF RELATED"/>
    <property type="match status" value="1"/>
</dbReference>
<keyword evidence="5" id="KW-0539">Nucleus</keyword>
<evidence type="ECO:0000256" key="6">
    <source>
        <dbReference type="PROSITE-ProRule" id="PRU00505"/>
    </source>
</evidence>
<protein>
    <submittedName>
        <fullName evidence="9">10315_t:CDS:1</fullName>
    </submittedName>
</protein>
<feature type="domain" description="TEA" evidence="8">
    <location>
        <begin position="20"/>
        <end position="94"/>
    </location>
</feature>
<dbReference type="AlphaFoldDB" id="A0A9N8VQ34"/>
<reference evidence="9" key="1">
    <citation type="submission" date="2021-06" db="EMBL/GenBank/DDBJ databases">
        <authorList>
            <person name="Kallberg Y."/>
            <person name="Tangrot J."/>
            <person name="Rosling A."/>
        </authorList>
    </citation>
    <scope>NUCLEOTIDE SEQUENCE</scope>
    <source>
        <strain evidence="9">IA702</strain>
    </source>
</reference>
<dbReference type="OrthoDB" id="10006572at2759"/>
<feature type="region of interest" description="Disordered" evidence="7">
    <location>
        <begin position="326"/>
        <end position="345"/>
    </location>
</feature>
<dbReference type="GO" id="GO:0000978">
    <property type="term" value="F:RNA polymerase II cis-regulatory region sequence-specific DNA binding"/>
    <property type="evidence" value="ECO:0007669"/>
    <property type="project" value="TreeGrafter"/>
</dbReference>
<feature type="compositionally biased region" description="Basic residues" evidence="7">
    <location>
        <begin position="167"/>
        <end position="177"/>
    </location>
</feature>
<feature type="DNA-binding region" description="TEA" evidence="6">
    <location>
        <begin position="20"/>
        <end position="94"/>
    </location>
</feature>
<evidence type="ECO:0000259" key="8">
    <source>
        <dbReference type="PROSITE" id="PS51088"/>
    </source>
</evidence>
<evidence type="ECO:0000313" key="9">
    <source>
        <dbReference type="EMBL" id="CAG8457488.1"/>
    </source>
</evidence>
<feature type="region of interest" description="Disordered" evidence="7">
    <location>
        <begin position="167"/>
        <end position="244"/>
    </location>
</feature>
<dbReference type="GO" id="GO:0005667">
    <property type="term" value="C:transcription regulator complex"/>
    <property type="evidence" value="ECO:0007669"/>
    <property type="project" value="TreeGrafter"/>
</dbReference>
<accession>A0A9N8VQ34</accession>
<organism evidence="9 10">
    <name type="scientific">Paraglomus occultum</name>
    <dbReference type="NCBI Taxonomy" id="144539"/>
    <lineage>
        <taxon>Eukaryota</taxon>
        <taxon>Fungi</taxon>
        <taxon>Fungi incertae sedis</taxon>
        <taxon>Mucoromycota</taxon>
        <taxon>Glomeromycotina</taxon>
        <taxon>Glomeromycetes</taxon>
        <taxon>Paraglomerales</taxon>
        <taxon>Paraglomeraceae</taxon>
        <taxon>Paraglomus</taxon>
    </lineage>
</organism>
<evidence type="ECO:0000256" key="4">
    <source>
        <dbReference type="ARBA" id="ARBA00023163"/>
    </source>
</evidence>
<dbReference type="GO" id="GO:0000981">
    <property type="term" value="F:DNA-binding transcription factor activity, RNA polymerase II-specific"/>
    <property type="evidence" value="ECO:0007669"/>
    <property type="project" value="TreeGrafter"/>
</dbReference>
<dbReference type="EMBL" id="CAJVPJ010000019">
    <property type="protein sequence ID" value="CAG8457488.1"/>
    <property type="molecule type" value="Genomic_DNA"/>
</dbReference>
<keyword evidence="10" id="KW-1185">Reference proteome</keyword>
<gene>
    <name evidence="9" type="ORF">POCULU_LOCUS379</name>
</gene>
<evidence type="ECO:0000256" key="7">
    <source>
        <dbReference type="SAM" id="MobiDB-lite"/>
    </source>
</evidence>
<evidence type="ECO:0000313" key="10">
    <source>
        <dbReference type="Proteomes" id="UP000789572"/>
    </source>
</evidence>
<dbReference type="Proteomes" id="UP000789572">
    <property type="component" value="Unassembled WGS sequence"/>
</dbReference>
<dbReference type="PROSITE" id="PS51088">
    <property type="entry name" value="TEA_2"/>
    <property type="match status" value="1"/>
</dbReference>
<feature type="compositionally biased region" description="Polar residues" evidence="7">
    <location>
        <begin position="228"/>
        <end position="244"/>
    </location>
</feature>
<evidence type="ECO:0000256" key="1">
    <source>
        <dbReference type="ARBA" id="ARBA00004123"/>
    </source>
</evidence>
<name>A0A9N8VQ34_9GLOM</name>